<dbReference type="Proteomes" id="UP001652564">
    <property type="component" value="Unassembled WGS sequence"/>
</dbReference>
<gene>
    <name evidence="2" type="ORF">OEZ71_04100</name>
</gene>
<dbReference type="PROSITE" id="PS51257">
    <property type="entry name" value="PROKAR_LIPOPROTEIN"/>
    <property type="match status" value="1"/>
</dbReference>
<dbReference type="EMBL" id="JAOWKZ010000001">
    <property type="protein sequence ID" value="MCV2871473.1"/>
    <property type="molecule type" value="Genomic_DNA"/>
</dbReference>
<keyword evidence="3" id="KW-1185">Reference proteome</keyword>
<organism evidence="2 3">
    <name type="scientific">Albidovulum litorale</name>
    <dbReference type="NCBI Taxonomy" id="2984134"/>
    <lineage>
        <taxon>Bacteria</taxon>
        <taxon>Pseudomonadati</taxon>
        <taxon>Pseudomonadota</taxon>
        <taxon>Alphaproteobacteria</taxon>
        <taxon>Rhodobacterales</taxon>
        <taxon>Paracoccaceae</taxon>
        <taxon>Albidovulum</taxon>
    </lineage>
</organism>
<name>A0ABT2ZKA5_9RHOB</name>
<accession>A0ABT2ZKA5</accession>
<dbReference type="RefSeq" id="WP_263738642.1">
    <property type="nucleotide sequence ID" value="NZ_JAOWKZ010000001.1"/>
</dbReference>
<reference evidence="2 3" key="1">
    <citation type="submission" date="2022-10" db="EMBL/GenBank/DDBJ databases">
        <title>Defluviimonas sp. nov., isolated from ocean surface sediments.</title>
        <authorList>
            <person name="He W."/>
            <person name="Wang L."/>
            <person name="Zhang D.-F."/>
        </authorList>
    </citation>
    <scope>NUCLEOTIDE SEQUENCE [LARGE SCALE GENOMIC DNA]</scope>
    <source>
        <strain evidence="2 3">WL0050</strain>
    </source>
</reference>
<proteinExistence type="predicted"/>
<evidence type="ECO:0000313" key="2">
    <source>
        <dbReference type="EMBL" id="MCV2871473.1"/>
    </source>
</evidence>
<evidence type="ECO:0000313" key="3">
    <source>
        <dbReference type="Proteomes" id="UP001652564"/>
    </source>
</evidence>
<comment type="caution">
    <text evidence="2">The sequence shown here is derived from an EMBL/GenBank/DDBJ whole genome shotgun (WGS) entry which is preliminary data.</text>
</comment>
<feature type="signal peptide" evidence="1">
    <location>
        <begin position="1"/>
        <end position="16"/>
    </location>
</feature>
<feature type="chain" id="PRO_5047372781" evidence="1">
    <location>
        <begin position="17"/>
        <end position="164"/>
    </location>
</feature>
<protein>
    <submittedName>
        <fullName evidence="2">Uncharacterized protein</fullName>
    </submittedName>
</protein>
<sequence>MRFLFLLSILAGPAFAACPETTETDFACTFSSGAKAVDVCHDAETVTYAFGRPGRAPELSLAVPLTQVEYQPWPGIGRAIWETVTFRSGDVSYTVFGTIDRPVEEGTDPEVTGGIEVRRGDAVLATLRCDPGSVTFAYGDGLYEAKTAAGQCWDPGREVWSACE</sequence>
<keyword evidence="1" id="KW-0732">Signal</keyword>
<evidence type="ECO:0000256" key="1">
    <source>
        <dbReference type="SAM" id="SignalP"/>
    </source>
</evidence>